<dbReference type="PANTHER" id="PTHR37813:SF1">
    <property type="entry name" value="FELS-2 PROPHAGE PROTEIN"/>
    <property type="match status" value="1"/>
</dbReference>
<dbReference type="Proteomes" id="UP000095597">
    <property type="component" value="Unassembled WGS sequence"/>
</dbReference>
<dbReference type="EMBL" id="CYXO01000002">
    <property type="protein sequence ID" value="CUM75862.1"/>
    <property type="molecule type" value="Genomic_DNA"/>
</dbReference>
<dbReference type="InterPro" id="IPR010090">
    <property type="entry name" value="Phage_tape_meas"/>
</dbReference>
<evidence type="ECO:0000256" key="1">
    <source>
        <dbReference type="ARBA" id="ARBA00022612"/>
    </source>
</evidence>
<organism evidence="5 6">
    <name type="scientific">Dorea longicatena</name>
    <dbReference type="NCBI Taxonomy" id="88431"/>
    <lineage>
        <taxon>Bacteria</taxon>
        <taxon>Bacillati</taxon>
        <taxon>Bacillota</taxon>
        <taxon>Clostridia</taxon>
        <taxon>Lachnospirales</taxon>
        <taxon>Lachnospiraceae</taxon>
        <taxon>Dorea</taxon>
    </lineage>
</organism>
<dbReference type="AlphaFoldDB" id="A0A173RDD3"/>
<dbReference type="OrthoDB" id="2015953at2"/>
<gene>
    <name evidence="5" type="ORF">ERS852573_00392</name>
</gene>
<feature type="region of interest" description="Disordered" evidence="3">
    <location>
        <begin position="988"/>
        <end position="1043"/>
    </location>
</feature>
<evidence type="ECO:0000256" key="2">
    <source>
        <dbReference type="SAM" id="Coils"/>
    </source>
</evidence>
<feature type="compositionally biased region" description="Low complexity" evidence="3">
    <location>
        <begin position="988"/>
        <end position="1000"/>
    </location>
</feature>
<sequence>MAMAGWKTEDMLNGIEGIMNLAAASGEDLATTSDIVTDALTAMGLQASDSGHFADVLAAASSNSNTNVGMMGETFKYVAPVAGALGYNIEDLSQAIGLMANSGIKSTQAGTALRSILTRLAKPPKEAAAAMEKYDISMKNSDGSMKSLMEVMENMRDSLRGLPKDEKAAAAAALGGQEAMSGLLSIVNASDTDFKKLASSIKNADGASEKMANTMNDNLKGSITIAGSALEGFGINVYEKMEKPLKSAVDAGTEDINRLSEAFTTGGLNGVVEEAGKIFNDTCDEVDKFGPAAEGIVEPIRDIVNTGGELAKNVLPEVAEGMKFLAKNTKTAIPIVTGLVAAYKELKITKQLGDSTTTLGKAVKNSSSWWKTAQTAIGRYAEQMEAAKYTGRQYNVTLTAGQSVLGLFQRKVSLAAASTNILKAAQEGLTKAIEANPIGLAVVATTAMIAVSTAMRNKLSEQTEAEKAHSRALKDSAKEAETNLKVAQDRKQSYEDLVATQDKQAAADLIELNSLQSLSNELSTIVDSNGKVKDGEADRAAFITSQLSSALGIEINLTNGQIQNYQKLQEEIQKTIQQKKIEAVLTSQEAKYKEAVNNQMQAAQEASEAYTAKKKAENTVKKESAKLEELQKEKSDAVVQGNKALVATLGAKIQKQKEDVDNANKALKANKDAYKESSDTLAQYASDIEQYTQLAEAAASGNADAIEAAVNKITAGVKTANNATSEELQKQVVEVSKTEDLIRQEVKNKTPGFTEEMQKQASEATKAALEEFAKAAPKSADELKKVPPAAIAALIAGDMKGQLSSEAKGAVDGILDQFDGLDKKTKKKFANAVYGALEGLEGFDELKDPAKEGVDEFLESLRSALDEHSPSKKTEEIFKLAMDGAANGVEAGKENVLTKAGEFVSAFLNVFTSGDVGKQLENLGNKVMSYFGIGVSSKTKDSASAGKANADAANKGAGSVSPITTGQGFGTKFASGIGGLVGKARSAGKGNADAANKGAGSVNPNGTGGKFGTQYSSGVSSKTRQANSGGKSLGNNAKSGAGSVSGHDPGYNFGKGFVGGIGSWIKGAASKAAEMAKAAYKAAKHALDEHSPSKLTRKLGRWFSEGFGLGIDDEAKSAVQSAEAVAEKTVSAIDTEAIADKLKGLDLAEIMPKVYATAMDQQDYIAGKLTASATAEEYARHKKEETTDQLSENDLKRLAKIIQSRPIIAEIKLNEKTIAKEIIDPIQEGLDKQKKLRNMIGGVKE</sequence>
<evidence type="ECO:0000313" key="5">
    <source>
        <dbReference type="EMBL" id="CUM75862.1"/>
    </source>
</evidence>
<dbReference type="RefSeq" id="WP_055213439.1">
    <property type="nucleotide sequence ID" value="NZ_CYXO01000002.1"/>
</dbReference>
<feature type="domain" description="Phage tail tape measure protein" evidence="4">
    <location>
        <begin position="1"/>
        <end position="176"/>
    </location>
</feature>
<keyword evidence="2" id="KW-0175">Coiled coil</keyword>
<proteinExistence type="predicted"/>
<dbReference type="PANTHER" id="PTHR37813">
    <property type="entry name" value="FELS-2 PROPHAGE PROTEIN"/>
    <property type="match status" value="1"/>
</dbReference>
<evidence type="ECO:0000256" key="3">
    <source>
        <dbReference type="SAM" id="MobiDB-lite"/>
    </source>
</evidence>
<feature type="compositionally biased region" description="Polar residues" evidence="3">
    <location>
        <begin position="1013"/>
        <end position="1038"/>
    </location>
</feature>
<name>A0A173RDD3_9FIRM</name>
<keyword evidence="1" id="KW-1188">Viral release from host cell</keyword>
<reference evidence="5 6" key="1">
    <citation type="submission" date="2015-09" db="EMBL/GenBank/DDBJ databases">
        <authorList>
            <consortium name="Pathogen Informatics"/>
        </authorList>
    </citation>
    <scope>NUCLEOTIDE SEQUENCE [LARGE SCALE GENOMIC DNA]</scope>
    <source>
        <strain evidence="5 6">2789STDY5834961</strain>
    </source>
</reference>
<feature type="coiled-coil region" evidence="2">
    <location>
        <begin position="470"/>
        <end position="497"/>
    </location>
</feature>
<accession>A0A173RDD3</accession>
<feature type="coiled-coil region" evidence="2">
    <location>
        <begin position="562"/>
        <end position="677"/>
    </location>
</feature>
<evidence type="ECO:0000313" key="6">
    <source>
        <dbReference type="Proteomes" id="UP000095597"/>
    </source>
</evidence>
<protein>
    <submittedName>
        <fullName evidence="5">Phage-related protein</fullName>
    </submittedName>
</protein>
<evidence type="ECO:0000259" key="4">
    <source>
        <dbReference type="Pfam" id="PF10145"/>
    </source>
</evidence>
<dbReference type="Pfam" id="PF10145">
    <property type="entry name" value="PhageMin_Tail"/>
    <property type="match status" value="1"/>
</dbReference>
<dbReference type="NCBIfam" id="TIGR01760">
    <property type="entry name" value="tape_meas_TP901"/>
    <property type="match status" value="1"/>
</dbReference>